<sequence>MSLLNGFVDKLVSVITLDGRVLGTTRGVDSAGNIILEKCHERVFSSDGTEVVPLGLYVIRGDSIGIIGQIDTDAETEMNIEELRAEPLPAISL</sequence>
<evidence type="ECO:0000256" key="6">
    <source>
        <dbReference type="ARBA" id="ARBA00023274"/>
    </source>
</evidence>
<comment type="function">
    <text evidence="7">Plays role in pre-mRNA splicing as component of the U4/U6-U5 tri-snRNP complex that is involved in spliceosome assembly, and as component of the precatalytic spliceosome (spliceosome B complex). The heptameric LSM2-8 complex binds specifically to the 3'-terminal U-tract of U6 snRNA.</text>
</comment>
<dbReference type="GO" id="GO:0071011">
    <property type="term" value="C:precatalytic spliceosome"/>
    <property type="evidence" value="ECO:0007669"/>
    <property type="project" value="TreeGrafter"/>
</dbReference>
<organism evidence="9 10">
    <name type="scientific">Mortierella isabellina</name>
    <name type="common">Filamentous fungus</name>
    <name type="synonym">Umbelopsis isabellina</name>
    <dbReference type="NCBI Taxonomy" id="91625"/>
    <lineage>
        <taxon>Eukaryota</taxon>
        <taxon>Fungi</taxon>
        <taxon>Fungi incertae sedis</taxon>
        <taxon>Mucoromycota</taxon>
        <taxon>Mucoromycotina</taxon>
        <taxon>Umbelopsidomycetes</taxon>
        <taxon>Umbelopsidales</taxon>
        <taxon>Umbelopsidaceae</taxon>
        <taxon>Umbelopsis</taxon>
    </lineage>
</organism>
<evidence type="ECO:0000256" key="3">
    <source>
        <dbReference type="ARBA" id="ARBA00022884"/>
    </source>
</evidence>
<dbReference type="GO" id="GO:0046540">
    <property type="term" value="C:U4/U6 x U5 tri-snRNP complex"/>
    <property type="evidence" value="ECO:0007669"/>
    <property type="project" value="UniProtKB-UniRule"/>
</dbReference>
<evidence type="ECO:0000256" key="2">
    <source>
        <dbReference type="ARBA" id="ARBA00022728"/>
    </source>
</evidence>
<dbReference type="Proteomes" id="UP000654370">
    <property type="component" value="Unassembled WGS sequence"/>
</dbReference>
<gene>
    <name evidence="7" type="primary">LSM8</name>
    <name evidence="9" type="ORF">INT43_007316</name>
</gene>
<dbReference type="CDD" id="cd01727">
    <property type="entry name" value="LSm8"/>
    <property type="match status" value="1"/>
</dbReference>
<keyword evidence="6 7" id="KW-0687">Ribonucleoprotein</keyword>
<dbReference type="PANTHER" id="PTHR15588:SF9">
    <property type="entry name" value="U6 SNRNA-ASSOCIATED SM-LIKE PROTEIN LSM8"/>
    <property type="match status" value="1"/>
</dbReference>
<feature type="domain" description="Sm" evidence="8">
    <location>
        <begin position="2"/>
        <end position="69"/>
    </location>
</feature>
<evidence type="ECO:0000256" key="7">
    <source>
        <dbReference type="RuleBase" id="RU365048"/>
    </source>
</evidence>
<protein>
    <recommendedName>
        <fullName evidence="7">LSM2-LSM8 complex subunit LSM8</fullName>
    </recommendedName>
</protein>
<keyword evidence="4 7" id="KW-0508">mRNA splicing</keyword>
<keyword evidence="10" id="KW-1185">Reference proteome</keyword>
<name>A0A8H7Q0B7_MORIS</name>
<dbReference type="Pfam" id="PF01423">
    <property type="entry name" value="LSM"/>
    <property type="match status" value="1"/>
</dbReference>
<keyword evidence="7" id="KW-0507">mRNA processing</keyword>
<comment type="similarity">
    <text evidence="7">Belongs to the snRNP Sm proteins family.</text>
</comment>
<keyword evidence="5 7" id="KW-0539">Nucleus</keyword>
<reference evidence="9" key="1">
    <citation type="submission" date="2020-12" db="EMBL/GenBank/DDBJ databases">
        <title>Metabolic potential, ecology and presence of endohyphal bacteria is reflected in genomic diversity of Mucoromycotina.</title>
        <authorList>
            <person name="Muszewska A."/>
            <person name="Okrasinska A."/>
            <person name="Steczkiewicz K."/>
            <person name="Drgas O."/>
            <person name="Orlowska M."/>
            <person name="Perlinska-Lenart U."/>
            <person name="Aleksandrzak-Piekarczyk T."/>
            <person name="Szatraj K."/>
            <person name="Zielenkiewicz U."/>
            <person name="Pilsyk S."/>
            <person name="Malc E."/>
            <person name="Mieczkowski P."/>
            <person name="Kruszewska J.S."/>
            <person name="Biernat P."/>
            <person name="Pawlowska J."/>
        </authorList>
    </citation>
    <scope>NUCLEOTIDE SEQUENCE</scope>
    <source>
        <strain evidence="9">WA0000067209</strain>
    </source>
</reference>
<dbReference type="InterPro" id="IPR044642">
    <property type="entry name" value="PTHR15588"/>
</dbReference>
<evidence type="ECO:0000256" key="1">
    <source>
        <dbReference type="ARBA" id="ARBA00004123"/>
    </source>
</evidence>
<keyword evidence="2 7" id="KW-0747">Spliceosome</keyword>
<dbReference type="InterPro" id="IPR034103">
    <property type="entry name" value="Lsm8"/>
</dbReference>
<evidence type="ECO:0000256" key="4">
    <source>
        <dbReference type="ARBA" id="ARBA00023187"/>
    </source>
</evidence>
<accession>A0A8H7Q0B7</accession>
<dbReference type="GO" id="GO:0003729">
    <property type="term" value="F:mRNA binding"/>
    <property type="evidence" value="ECO:0007669"/>
    <property type="project" value="TreeGrafter"/>
</dbReference>
<comment type="caution">
    <text evidence="9">The sequence shown here is derived from an EMBL/GenBank/DDBJ whole genome shotgun (WGS) entry which is preliminary data.</text>
</comment>
<evidence type="ECO:0000313" key="10">
    <source>
        <dbReference type="Proteomes" id="UP000654370"/>
    </source>
</evidence>
<keyword evidence="3 7" id="KW-0694">RNA-binding</keyword>
<dbReference type="GO" id="GO:0005688">
    <property type="term" value="C:U6 snRNP"/>
    <property type="evidence" value="ECO:0007669"/>
    <property type="project" value="UniProtKB-UniRule"/>
</dbReference>
<evidence type="ECO:0000256" key="5">
    <source>
        <dbReference type="ARBA" id="ARBA00023242"/>
    </source>
</evidence>
<dbReference type="AlphaFoldDB" id="A0A8H7Q0B7"/>
<dbReference type="GO" id="GO:0000398">
    <property type="term" value="P:mRNA splicing, via spliceosome"/>
    <property type="evidence" value="ECO:0007669"/>
    <property type="project" value="UniProtKB-UniRule"/>
</dbReference>
<proteinExistence type="inferred from homology"/>
<dbReference type="InterPro" id="IPR010920">
    <property type="entry name" value="LSM_dom_sf"/>
</dbReference>
<dbReference type="SUPFAM" id="SSF50182">
    <property type="entry name" value="Sm-like ribonucleoproteins"/>
    <property type="match status" value="1"/>
</dbReference>
<dbReference type="InterPro" id="IPR001163">
    <property type="entry name" value="Sm_dom_euk/arc"/>
</dbReference>
<comment type="subcellular location">
    <subcellularLocation>
        <location evidence="1 7">Nucleus</location>
    </subcellularLocation>
</comment>
<dbReference type="EMBL" id="JAEPQZ010000004">
    <property type="protein sequence ID" value="KAG2182386.1"/>
    <property type="molecule type" value="Genomic_DNA"/>
</dbReference>
<dbReference type="Gene3D" id="2.30.30.100">
    <property type="match status" value="1"/>
</dbReference>
<dbReference type="SMART" id="SM00651">
    <property type="entry name" value="Sm"/>
    <property type="match status" value="1"/>
</dbReference>
<evidence type="ECO:0000259" key="8">
    <source>
        <dbReference type="SMART" id="SM00651"/>
    </source>
</evidence>
<evidence type="ECO:0000313" key="9">
    <source>
        <dbReference type="EMBL" id="KAG2182386.1"/>
    </source>
</evidence>
<comment type="subunit">
    <text evidence="7">LSm subunits form a heteromer with a doughnut shape.</text>
</comment>
<dbReference type="PANTHER" id="PTHR15588">
    <property type="entry name" value="LSM1"/>
    <property type="match status" value="1"/>
</dbReference>
<dbReference type="OrthoDB" id="10263346at2759"/>